<accession>A0AAE0ZL60</accession>
<proteinExistence type="predicted"/>
<keyword evidence="2" id="KW-1185">Reference proteome</keyword>
<dbReference type="EMBL" id="JAWDGP010003738">
    <property type="protein sequence ID" value="KAK3771444.1"/>
    <property type="molecule type" value="Genomic_DNA"/>
</dbReference>
<dbReference type="AlphaFoldDB" id="A0AAE0ZL60"/>
<dbReference type="Proteomes" id="UP001283361">
    <property type="component" value="Unassembled WGS sequence"/>
</dbReference>
<gene>
    <name evidence="1" type="ORF">RRG08_011379</name>
</gene>
<evidence type="ECO:0000313" key="1">
    <source>
        <dbReference type="EMBL" id="KAK3771444.1"/>
    </source>
</evidence>
<organism evidence="1 2">
    <name type="scientific">Elysia crispata</name>
    <name type="common">lettuce slug</name>
    <dbReference type="NCBI Taxonomy" id="231223"/>
    <lineage>
        <taxon>Eukaryota</taxon>
        <taxon>Metazoa</taxon>
        <taxon>Spiralia</taxon>
        <taxon>Lophotrochozoa</taxon>
        <taxon>Mollusca</taxon>
        <taxon>Gastropoda</taxon>
        <taxon>Heterobranchia</taxon>
        <taxon>Euthyneura</taxon>
        <taxon>Panpulmonata</taxon>
        <taxon>Sacoglossa</taxon>
        <taxon>Placobranchoidea</taxon>
        <taxon>Plakobranchidae</taxon>
        <taxon>Elysia</taxon>
    </lineage>
</organism>
<evidence type="ECO:0000313" key="2">
    <source>
        <dbReference type="Proteomes" id="UP001283361"/>
    </source>
</evidence>
<comment type="caution">
    <text evidence="1">The sequence shown here is derived from an EMBL/GenBank/DDBJ whole genome shotgun (WGS) entry which is preliminary data.</text>
</comment>
<protein>
    <submittedName>
        <fullName evidence="1">Uncharacterized protein</fullName>
    </submittedName>
</protein>
<sequence>MTELGGCAGATFESDLRFPAKSSWVAFRFFWGVVQDSEKLWLECFARVLRFISQNDVLVVLGDALIIDPVILHASEQRKVHLSTVPAGLSTTCAWQSPSPEVVPNEAGGTAFPLHIATDFFFFPSPRRNLWSSASAQSFYYKSKVL</sequence>
<reference evidence="1" key="1">
    <citation type="journal article" date="2023" name="G3 (Bethesda)">
        <title>A reference genome for the long-term kleptoplast-retaining sea slug Elysia crispata morphotype clarki.</title>
        <authorList>
            <person name="Eastman K.E."/>
            <person name="Pendleton A.L."/>
            <person name="Shaikh M.A."/>
            <person name="Suttiyut T."/>
            <person name="Ogas R."/>
            <person name="Tomko P."/>
            <person name="Gavelis G."/>
            <person name="Widhalm J.R."/>
            <person name="Wisecaver J.H."/>
        </authorList>
    </citation>
    <scope>NUCLEOTIDE SEQUENCE</scope>
    <source>
        <strain evidence="1">ECLA1</strain>
    </source>
</reference>
<name>A0AAE0ZL60_9GAST</name>